<keyword evidence="4" id="KW-1185">Reference proteome</keyword>
<feature type="signal peptide" evidence="1">
    <location>
        <begin position="1"/>
        <end position="16"/>
    </location>
</feature>
<feature type="domain" description="C-type lectin" evidence="2">
    <location>
        <begin position="45"/>
        <end position="172"/>
    </location>
</feature>
<dbReference type="InterPro" id="IPR016186">
    <property type="entry name" value="C-type_lectin-like/link_sf"/>
</dbReference>
<keyword evidence="1" id="KW-0732">Signal</keyword>
<dbReference type="InterPro" id="IPR001304">
    <property type="entry name" value="C-type_lectin-like"/>
</dbReference>
<evidence type="ECO:0000313" key="4">
    <source>
        <dbReference type="Proteomes" id="UP000494206"/>
    </source>
</evidence>
<evidence type="ECO:0000256" key="1">
    <source>
        <dbReference type="SAM" id="SignalP"/>
    </source>
</evidence>
<dbReference type="Proteomes" id="UP000494206">
    <property type="component" value="Unassembled WGS sequence"/>
</dbReference>
<proteinExistence type="predicted"/>
<dbReference type="PROSITE" id="PS50041">
    <property type="entry name" value="C_TYPE_LECTIN_2"/>
    <property type="match status" value="1"/>
</dbReference>
<sequence>MKLIAILLIIIHVCCDSGIPVIPCINCDCPLGFRRFNRPDGHAVCIKMAVKWLNYYQAVSLCASQAPGAKLIGLATKEEIDYVAARSITANAGYWWYYIGAFRNPFCHAEREVLETRPNCSIDKMFVWTDNITESKFAWSYKWHLFNPNSFYKDGEFESAIAIKETGLGDWR</sequence>
<protein>
    <recommendedName>
        <fullName evidence="2">C-type lectin domain-containing protein</fullName>
    </recommendedName>
</protein>
<dbReference type="CDD" id="cd00037">
    <property type="entry name" value="CLECT"/>
    <property type="match status" value="1"/>
</dbReference>
<accession>A0A8S1EUN6</accession>
<dbReference type="Gene3D" id="3.10.100.10">
    <property type="entry name" value="Mannose-Binding Protein A, subunit A"/>
    <property type="match status" value="1"/>
</dbReference>
<comment type="caution">
    <text evidence="3">The sequence shown here is derived from an EMBL/GenBank/DDBJ whole genome shotgun (WGS) entry which is preliminary data.</text>
</comment>
<name>A0A8S1EUN6_9PELO</name>
<evidence type="ECO:0000259" key="2">
    <source>
        <dbReference type="PROSITE" id="PS50041"/>
    </source>
</evidence>
<feature type="chain" id="PRO_5035812285" description="C-type lectin domain-containing protein" evidence="1">
    <location>
        <begin position="17"/>
        <end position="172"/>
    </location>
</feature>
<dbReference type="EMBL" id="CADEPM010000003">
    <property type="protein sequence ID" value="CAB3403230.1"/>
    <property type="molecule type" value="Genomic_DNA"/>
</dbReference>
<dbReference type="InterPro" id="IPR016187">
    <property type="entry name" value="CTDL_fold"/>
</dbReference>
<evidence type="ECO:0000313" key="3">
    <source>
        <dbReference type="EMBL" id="CAB3403230.1"/>
    </source>
</evidence>
<dbReference type="PANTHER" id="PTHR23124">
    <property type="entry name" value="C-TYPE LECTIN DOMAIN-CONTAINING PROTEIN-RELATED-RELATED"/>
    <property type="match status" value="1"/>
</dbReference>
<reference evidence="3 4" key="1">
    <citation type="submission" date="2020-04" db="EMBL/GenBank/DDBJ databases">
        <authorList>
            <person name="Laetsch R D."/>
            <person name="Stevens L."/>
            <person name="Kumar S."/>
            <person name="Blaxter L. M."/>
        </authorList>
    </citation>
    <scope>NUCLEOTIDE SEQUENCE [LARGE SCALE GENOMIC DNA]</scope>
</reference>
<dbReference type="SUPFAM" id="SSF56436">
    <property type="entry name" value="C-type lectin-like"/>
    <property type="match status" value="1"/>
</dbReference>
<gene>
    <name evidence="3" type="ORF">CBOVIS_LOCUS5733</name>
</gene>
<organism evidence="3 4">
    <name type="scientific">Caenorhabditis bovis</name>
    <dbReference type="NCBI Taxonomy" id="2654633"/>
    <lineage>
        <taxon>Eukaryota</taxon>
        <taxon>Metazoa</taxon>
        <taxon>Ecdysozoa</taxon>
        <taxon>Nematoda</taxon>
        <taxon>Chromadorea</taxon>
        <taxon>Rhabditida</taxon>
        <taxon>Rhabditina</taxon>
        <taxon>Rhabditomorpha</taxon>
        <taxon>Rhabditoidea</taxon>
        <taxon>Rhabditidae</taxon>
        <taxon>Peloderinae</taxon>
        <taxon>Caenorhabditis</taxon>
    </lineage>
</organism>
<dbReference type="AlphaFoldDB" id="A0A8S1EUN6"/>